<name>A0A1V1H7Q6_ORYPU</name>
<evidence type="ECO:0000313" key="2">
    <source>
        <dbReference type="EMBL" id="BAX24965.1"/>
    </source>
</evidence>
<organism evidence="2">
    <name type="scientific">Oryza punctata</name>
    <name type="common">Red rice</name>
    <dbReference type="NCBI Taxonomy" id="4537"/>
    <lineage>
        <taxon>Eukaryota</taxon>
        <taxon>Viridiplantae</taxon>
        <taxon>Streptophyta</taxon>
        <taxon>Embryophyta</taxon>
        <taxon>Tracheophyta</taxon>
        <taxon>Spermatophyta</taxon>
        <taxon>Magnoliopsida</taxon>
        <taxon>Liliopsida</taxon>
        <taxon>Poales</taxon>
        <taxon>Poaceae</taxon>
        <taxon>BOP clade</taxon>
        <taxon>Oryzoideae</taxon>
        <taxon>Oryzeae</taxon>
        <taxon>Oryzinae</taxon>
        <taxon>Oryza</taxon>
    </lineage>
</organism>
<gene>
    <name evidence="2" type="primary">OP_Ba0089L24.65</name>
</gene>
<proteinExistence type="predicted"/>
<reference evidence="2" key="1">
    <citation type="submission" date="2009-05" db="EMBL/GenBank/DDBJ databases">
        <title>Oryza sativa Japonica Group genomic DNA, chromosome 6, BAC clone:KMK0024M20, cultivar:Khau Mac Kho.</title>
        <authorList>
            <person name="Matsumoto T."/>
            <person name="Wu J."/>
            <person name="Kanamori H."/>
        </authorList>
    </citation>
    <scope>NUCLEOTIDE SEQUENCE</scope>
    <source>
        <strain evidence="2">IRGC 105690</strain>
    </source>
</reference>
<feature type="region of interest" description="Disordered" evidence="1">
    <location>
        <begin position="158"/>
        <end position="188"/>
    </location>
</feature>
<evidence type="ECO:0000256" key="1">
    <source>
        <dbReference type="SAM" id="MobiDB-lite"/>
    </source>
</evidence>
<dbReference type="AlphaFoldDB" id="A0A1V1H7Q6"/>
<dbReference type="EMBL" id="AP011466">
    <property type="protein sequence ID" value="BAX24965.1"/>
    <property type="molecule type" value="Genomic_DNA"/>
</dbReference>
<sequence>MDNDQINWHALESKVRTCARVKQISQACVCFFASTRGNVTRDCSVTKRRGGDGDWRKRKSGHLQNRRSLRLVARVATGGGRVSLGVRGQGSIEGRRSPCLAARAVAGGNRASSGVEGPRRGAWRRYDVNVVKALLGAEGRGVVKGLRLPRFGVRMTASIGEDDKGDSGEKGIYSEDGSHGTQLQISRL</sequence>
<accession>A0A1V1H7Q6</accession>
<feature type="compositionally biased region" description="Polar residues" evidence="1">
    <location>
        <begin position="179"/>
        <end position="188"/>
    </location>
</feature>
<feature type="compositionally biased region" description="Basic and acidic residues" evidence="1">
    <location>
        <begin position="161"/>
        <end position="178"/>
    </location>
</feature>
<protein>
    <submittedName>
        <fullName evidence="2">Uncharacterized protein</fullName>
    </submittedName>
</protein>